<dbReference type="InterPro" id="IPR016194">
    <property type="entry name" value="SPOC-like_C_dom_sf"/>
</dbReference>
<sequence length="574" mass="66628">MTDLEVNKTVDGEYGYKKYDTHEGILFCIELTGTLFEPVESLQGRSNLLEILYSLKELMYQLVIVRPGSSVGCIFHYTDINGAVDGVYEFLPLRDVNAKDMKTLSDFLEDIEEKRINIFQYFKFDGSKHVSLERLFQLIGEKYSEEREDGKKFTHKRAFLFTDNDAPPESNDTEATRRISKIVDDLDETAVSFTTFFIGSEEAPFDNRFYSNVLKLGAQLKHSDYDGPSVRPITGSDIKARILRGKEIKRTMFQCPLYLNKDSNFIIGIRGYAIVTHEKYGTRYKLTYEKEDIRQEAFSKRKYLNSKTGEEVDPKDISKVIPYGDVNIELSAEALQQMRASYEEEGPFMKVLGFRSTDLCVKYFNNIDKPSFIVPDELQYEGSIKTLASLFRTLRSKNKSAIIWGKPKSNSNSALYIMVPSHREDRNDGFYMHRIPFLDELRKVPIKMVDNDWTQLDNDLLTVTETILKYFNLRQGYIPSEFKNPGIQNYYKVLHDYILQVEEIKHEGWDFSQEELLRQDDTLKKISHIRGKIEASNDSDKVLSGYMNMWNLFYKSLETNNVKWSEPVAKKAKI</sequence>
<proteinExistence type="inferred from homology"/>
<evidence type="ECO:0000256" key="3">
    <source>
        <dbReference type="ARBA" id="ARBA00005240"/>
    </source>
</evidence>
<dbReference type="GO" id="GO:0003678">
    <property type="term" value="F:DNA helicase activity"/>
    <property type="evidence" value="ECO:0007669"/>
    <property type="project" value="UniProtKB-EC"/>
</dbReference>
<name>J7RT39_HUIN7</name>
<evidence type="ECO:0000256" key="13">
    <source>
        <dbReference type="ARBA" id="ARBA00023172"/>
    </source>
</evidence>
<dbReference type="Pfam" id="PF02735">
    <property type="entry name" value="Ku"/>
    <property type="match status" value="1"/>
</dbReference>
<evidence type="ECO:0000313" key="18">
    <source>
        <dbReference type="EMBL" id="CCK73118.1"/>
    </source>
</evidence>
<dbReference type="PANTHER" id="PTHR12604">
    <property type="entry name" value="KU AUTOANTIGEN DNA HELICASE"/>
    <property type="match status" value="1"/>
</dbReference>
<dbReference type="OMA" id="FWANVKH"/>
<evidence type="ECO:0000259" key="17">
    <source>
        <dbReference type="SMART" id="SM00559"/>
    </source>
</evidence>
<dbReference type="GO" id="GO:0000727">
    <property type="term" value="P:double-strand break repair via break-induced replication"/>
    <property type="evidence" value="ECO:0007669"/>
    <property type="project" value="EnsemblFungi"/>
</dbReference>
<dbReference type="KEGG" id="kng:KNAG_0M02650"/>
<keyword evidence="7" id="KW-0227">DNA damage</keyword>
<dbReference type="GO" id="GO:0097695">
    <property type="term" value="P:establishment of protein-containing complex localization to telomere"/>
    <property type="evidence" value="ECO:0007669"/>
    <property type="project" value="EnsemblFungi"/>
</dbReference>
<keyword evidence="15" id="KW-0539">Nucleus</keyword>
<dbReference type="GO" id="GO:0043564">
    <property type="term" value="C:Ku70:Ku80 complex"/>
    <property type="evidence" value="ECO:0007669"/>
    <property type="project" value="EnsemblFungi"/>
</dbReference>
<dbReference type="EC" id="3.6.4.12" evidence="4"/>
<evidence type="ECO:0000256" key="4">
    <source>
        <dbReference type="ARBA" id="ARBA00012551"/>
    </source>
</evidence>
<dbReference type="Proteomes" id="UP000006310">
    <property type="component" value="Chromosome 13"/>
</dbReference>
<feature type="active site" description="Schiff-base intermediate with DNA; for 5'-deoxyribose-5-phosphate lyase activity" evidence="16">
    <location>
        <position position="18"/>
    </location>
</feature>
<dbReference type="Pfam" id="PF03731">
    <property type="entry name" value="Ku_N"/>
    <property type="match status" value="1"/>
</dbReference>
<dbReference type="EMBL" id="HE978326">
    <property type="protein sequence ID" value="CCK73118.1"/>
    <property type="molecule type" value="Genomic_DNA"/>
</dbReference>
<dbReference type="AlphaFoldDB" id="J7RT39"/>
<dbReference type="STRING" id="1071383.J7RT39"/>
<keyword evidence="12" id="KW-0238">DNA-binding</keyword>
<dbReference type="GO" id="GO:0000781">
    <property type="term" value="C:chromosome, telomeric region"/>
    <property type="evidence" value="ECO:0007669"/>
    <property type="project" value="UniProtKB-SubCell"/>
</dbReference>
<dbReference type="InterPro" id="IPR006164">
    <property type="entry name" value="DNA_bd_Ku70/Ku80"/>
</dbReference>
<dbReference type="InterPro" id="IPR006165">
    <property type="entry name" value="Ku70"/>
</dbReference>
<dbReference type="GO" id="GO:0003690">
    <property type="term" value="F:double-stranded DNA binding"/>
    <property type="evidence" value="ECO:0007669"/>
    <property type="project" value="TreeGrafter"/>
</dbReference>
<dbReference type="GO" id="GO:0097552">
    <property type="term" value="P:mitochondrial double-strand break repair via homologous recombination"/>
    <property type="evidence" value="ECO:0007669"/>
    <property type="project" value="EnsemblFungi"/>
</dbReference>
<dbReference type="OrthoDB" id="3249161at2759"/>
<evidence type="ECO:0000256" key="10">
    <source>
        <dbReference type="ARBA" id="ARBA00022840"/>
    </source>
</evidence>
<dbReference type="RefSeq" id="XP_022467362.1">
    <property type="nucleotide sequence ID" value="XM_022611136.1"/>
</dbReference>
<organism evidence="18 19">
    <name type="scientific">Huiozyma naganishii (strain ATCC MYA-139 / BCRC 22969 / CBS 8797 / KCTC 17520 / NBRC 10181 / NCYC 3082 / Yp74L-3)</name>
    <name type="common">Yeast</name>
    <name type="synonym">Kazachstania naganishii</name>
    <dbReference type="NCBI Taxonomy" id="1071383"/>
    <lineage>
        <taxon>Eukaryota</taxon>
        <taxon>Fungi</taxon>
        <taxon>Dikarya</taxon>
        <taxon>Ascomycota</taxon>
        <taxon>Saccharomycotina</taxon>
        <taxon>Saccharomycetes</taxon>
        <taxon>Saccharomycetales</taxon>
        <taxon>Saccharomycetaceae</taxon>
        <taxon>Huiozyma</taxon>
    </lineage>
</organism>
<keyword evidence="6" id="KW-0547">Nucleotide-binding</keyword>
<dbReference type="GO" id="GO:0000723">
    <property type="term" value="P:telomere maintenance"/>
    <property type="evidence" value="ECO:0007669"/>
    <property type="project" value="EnsemblFungi"/>
</dbReference>
<dbReference type="InterPro" id="IPR005161">
    <property type="entry name" value="Ku_N"/>
</dbReference>
<protein>
    <recommendedName>
        <fullName evidence="4">DNA helicase</fullName>
        <ecNumber evidence="4">3.6.4.12</ecNumber>
    </recommendedName>
</protein>
<dbReference type="GO" id="GO:0005635">
    <property type="term" value="C:nuclear envelope"/>
    <property type="evidence" value="ECO:0007669"/>
    <property type="project" value="EnsemblFungi"/>
</dbReference>
<keyword evidence="11" id="KW-0779">Telomere</keyword>
<dbReference type="GO" id="GO:0003684">
    <property type="term" value="F:damaged DNA binding"/>
    <property type="evidence" value="ECO:0007669"/>
    <property type="project" value="InterPro"/>
</dbReference>
<dbReference type="SMART" id="SM00559">
    <property type="entry name" value="Ku78"/>
    <property type="match status" value="1"/>
</dbReference>
<dbReference type="InterPro" id="IPR027388">
    <property type="entry name" value="Ku70_bridge/pillars_dom_sf"/>
</dbReference>
<reference evidence="18 19" key="1">
    <citation type="journal article" date="2011" name="Proc. Natl. Acad. Sci. U.S.A.">
        <title>Evolutionary erosion of yeast sex chromosomes by mating-type switching accidents.</title>
        <authorList>
            <person name="Gordon J.L."/>
            <person name="Armisen D."/>
            <person name="Proux-Wera E."/>
            <person name="Oheigeartaigh S.S."/>
            <person name="Byrne K.P."/>
            <person name="Wolfe K.H."/>
        </authorList>
    </citation>
    <scope>NUCLEOTIDE SEQUENCE [LARGE SCALE GENOMIC DNA]</scope>
    <source>
        <strain evidence="19">ATCC MYA-139 / BCRC 22969 / CBS 8797 / CCRC 22969 / KCTC 17520 / NBRC 10181 / NCYC 3082</strain>
    </source>
</reference>
<evidence type="ECO:0000256" key="1">
    <source>
        <dbReference type="ARBA" id="ARBA00004123"/>
    </source>
</evidence>
<dbReference type="HOGENOM" id="CLU_024202_0_0_1"/>
<dbReference type="Gene3D" id="1.10.1600.10">
    <property type="match status" value="1"/>
</dbReference>
<evidence type="ECO:0000256" key="16">
    <source>
        <dbReference type="PIRSR" id="PIRSR003033-1"/>
    </source>
</evidence>
<dbReference type="PANTHER" id="PTHR12604:SF2">
    <property type="entry name" value="X-RAY REPAIR CROSS-COMPLEMENTING PROTEIN 6"/>
    <property type="match status" value="1"/>
</dbReference>
<dbReference type="GO" id="GO:0006303">
    <property type="term" value="P:double-strand break repair via nonhomologous end joining"/>
    <property type="evidence" value="ECO:0007669"/>
    <property type="project" value="EnsemblFungi"/>
</dbReference>
<accession>J7RT39</accession>
<keyword evidence="5" id="KW-0158">Chromosome</keyword>
<dbReference type="SUPFAM" id="SSF100939">
    <property type="entry name" value="SPOC domain-like"/>
    <property type="match status" value="1"/>
</dbReference>
<keyword evidence="14" id="KW-0234">DNA repair</keyword>
<reference evidence="19" key="2">
    <citation type="submission" date="2012-08" db="EMBL/GenBank/DDBJ databases">
        <title>Genome sequence of Kazachstania naganishii.</title>
        <authorList>
            <person name="Gordon J.L."/>
            <person name="Armisen D."/>
            <person name="Proux-Wera E."/>
            <person name="OhEigeartaigh S.S."/>
            <person name="Byrne K.P."/>
            <person name="Wolfe K.H."/>
        </authorList>
    </citation>
    <scope>NUCLEOTIDE SEQUENCE [LARGE SCALE GENOMIC DNA]</scope>
    <source>
        <strain evidence="19">ATCC MYA-139 / BCRC 22969 / CBS 8797 / CCRC 22969 / KCTC 17520 / NBRC 10181 / NCYC 3082</strain>
    </source>
</reference>
<dbReference type="CDD" id="cd00788">
    <property type="entry name" value="KU70"/>
    <property type="match status" value="1"/>
</dbReference>
<evidence type="ECO:0000256" key="11">
    <source>
        <dbReference type="ARBA" id="ARBA00022895"/>
    </source>
</evidence>
<keyword evidence="8" id="KW-0378">Hydrolase</keyword>
<dbReference type="GO" id="GO:0031509">
    <property type="term" value="P:subtelomeric heterochromatin formation"/>
    <property type="evidence" value="ECO:0007669"/>
    <property type="project" value="EnsemblFungi"/>
</dbReference>
<dbReference type="Gene3D" id="4.10.970.10">
    <property type="entry name" value="Ku70, bridge and pillars"/>
    <property type="match status" value="1"/>
</dbReference>
<dbReference type="PIRSF" id="PIRSF003033">
    <property type="entry name" value="Ku70"/>
    <property type="match status" value="1"/>
</dbReference>
<evidence type="ECO:0000256" key="7">
    <source>
        <dbReference type="ARBA" id="ARBA00022763"/>
    </source>
</evidence>
<evidence type="ECO:0000256" key="12">
    <source>
        <dbReference type="ARBA" id="ARBA00023125"/>
    </source>
</evidence>
<keyword evidence="9" id="KW-0347">Helicase</keyword>
<keyword evidence="10" id="KW-0067">ATP-binding</keyword>
<comment type="subcellular location">
    <subcellularLocation>
        <location evidence="2">Chromosome</location>
        <location evidence="2">Telomere</location>
    </subcellularLocation>
    <subcellularLocation>
        <location evidence="1">Nucleus</location>
    </subcellularLocation>
</comment>
<dbReference type="GO" id="GO:0005524">
    <property type="term" value="F:ATP binding"/>
    <property type="evidence" value="ECO:0007669"/>
    <property type="project" value="UniProtKB-KW"/>
</dbReference>
<dbReference type="Gene3D" id="3.40.50.410">
    <property type="entry name" value="von Willebrand factor, type A domain"/>
    <property type="match status" value="1"/>
</dbReference>
<dbReference type="GO" id="GO:0016787">
    <property type="term" value="F:hydrolase activity"/>
    <property type="evidence" value="ECO:0007669"/>
    <property type="project" value="UniProtKB-KW"/>
</dbReference>
<evidence type="ECO:0000256" key="5">
    <source>
        <dbReference type="ARBA" id="ARBA00022454"/>
    </source>
</evidence>
<keyword evidence="13" id="KW-0233">DNA recombination</keyword>
<evidence type="ECO:0000256" key="15">
    <source>
        <dbReference type="ARBA" id="ARBA00023242"/>
    </source>
</evidence>
<dbReference type="GO" id="GO:0030466">
    <property type="term" value="P:silent mating-type cassette heterochromatin formation"/>
    <property type="evidence" value="ECO:0007669"/>
    <property type="project" value="EnsemblFungi"/>
</dbReference>
<evidence type="ECO:0000256" key="9">
    <source>
        <dbReference type="ARBA" id="ARBA00022806"/>
    </source>
</evidence>
<feature type="domain" description="Ku" evidence="17">
    <location>
        <begin position="309"/>
        <end position="452"/>
    </location>
</feature>
<evidence type="ECO:0000256" key="8">
    <source>
        <dbReference type="ARBA" id="ARBA00022801"/>
    </source>
</evidence>
<dbReference type="Gene3D" id="2.40.290.10">
    <property type="match status" value="1"/>
</dbReference>
<dbReference type="eggNOG" id="KOG2327">
    <property type="taxonomic scope" value="Eukaryota"/>
</dbReference>
<dbReference type="GeneID" id="34528898"/>
<comment type="similarity">
    <text evidence="3">Belongs to the ku70 family.</text>
</comment>
<keyword evidence="19" id="KW-1185">Reference proteome</keyword>
<evidence type="ECO:0000256" key="2">
    <source>
        <dbReference type="ARBA" id="ARBA00004574"/>
    </source>
</evidence>
<evidence type="ECO:0000256" key="14">
    <source>
        <dbReference type="ARBA" id="ARBA00023204"/>
    </source>
</evidence>
<dbReference type="SUPFAM" id="SSF53300">
    <property type="entry name" value="vWA-like"/>
    <property type="match status" value="1"/>
</dbReference>
<gene>
    <name evidence="18" type="primary">KNAG0M02650</name>
    <name evidence="18" type="ordered locus">KNAG_0M02650</name>
</gene>
<dbReference type="InterPro" id="IPR036465">
    <property type="entry name" value="vWFA_dom_sf"/>
</dbReference>
<dbReference type="InterPro" id="IPR047087">
    <property type="entry name" value="KU70_core_dom"/>
</dbReference>
<evidence type="ECO:0000313" key="19">
    <source>
        <dbReference type="Proteomes" id="UP000006310"/>
    </source>
</evidence>
<dbReference type="GO" id="GO:0070034">
    <property type="term" value="F:telomerase RNA binding"/>
    <property type="evidence" value="ECO:0007669"/>
    <property type="project" value="EnsemblFungi"/>
</dbReference>
<dbReference type="GO" id="GO:0042162">
    <property type="term" value="F:telomeric DNA binding"/>
    <property type="evidence" value="ECO:0007669"/>
    <property type="project" value="InterPro"/>
</dbReference>
<evidence type="ECO:0000256" key="6">
    <source>
        <dbReference type="ARBA" id="ARBA00022741"/>
    </source>
</evidence>